<reference evidence="1 2" key="2">
    <citation type="submission" date="2018-11" db="EMBL/GenBank/DDBJ databases">
        <authorList>
            <consortium name="Pathogen Informatics"/>
        </authorList>
    </citation>
    <scope>NUCLEOTIDE SEQUENCE [LARGE SCALE GENOMIC DNA]</scope>
</reference>
<evidence type="ECO:0000313" key="3">
    <source>
        <dbReference type="WBParaSite" id="GPUH_0000799801-mRNA-1"/>
    </source>
</evidence>
<gene>
    <name evidence="1" type="ORF">GPUH_LOCUS7987</name>
</gene>
<dbReference type="Proteomes" id="UP000271098">
    <property type="component" value="Unassembled WGS sequence"/>
</dbReference>
<reference evidence="3" key="1">
    <citation type="submission" date="2016-06" db="UniProtKB">
        <authorList>
            <consortium name="WormBaseParasite"/>
        </authorList>
    </citation>
    <scope>IDENTIFICATION</scope>
</reference>
<dbReference type="EMBL" id="UYRT01022071">
    <property type="protein sequence ID" value="VDK60359.1"/>
    <property type="molecule type" value="Genomic_DNA"/>
</dbReference>
<proteinExistence type="predicted"/>
<dbReference type="WBParaSite" id="GPUH_0000799801-mRNA-1">
    <property type="protein sequence ID" value="GPUH_0000799801-mRNA-1"/>
    <property type="gene ID" value="GPUH_0000799801"/>
</dbReference>
<name>A0A183DGZ8_9BILA</name>
<accession>A0A183DGZ8</accession>
<sequence length="53" mass="5960">MPKVAISRATVIVSHMDLFADPSKVTDLLHLLASDIFVFRQADVHTAAIRWRV</sequence>
<protein>
    <submittedName>
        <fullName evidence="3">STAS domain-containing protein</fullName>
    </submittedName>
</protein>
<evidence type="ECO:0000313" key="2">
    <source>
        <dbReference type="Proteomes" id="UP000271098"/>
    </source>
</evidence>
<dbReference type="AlphaFoldDB" id="A0A183DGZ8"/>
<keyword evidence="2" id="KW-1185">Reference proteome</keyword>
<evidence type="ECO:0000313" key="1">
    <source>
        <dbReference type="EMBL" id="VDK60359.1"/>
    </source>
</evidence>
<organism evidence="3">
    <name type="scientific">Gongylonema pulchrum</name>
    <dbReference type="NCBI Taxonomy" id="637853"/>
    <lineage>
        <taxon>Eukaryota</taxon>
        <taxon>Metazoa</taxon>
        <taxon>Ecdysozoa</taxon>
        <taxon>Nematoda</taxon>
        <taxon>Chromadorea</taxon>
        <taxon>Rhabditida</taxon>
        <taxon>Spirurina</taxon>
        <taxon>Spiruromorpha</taxon>
        <taxon>Spiruroidea</taxon>
        <taxon>Gongylonematidae</taxon>
        <taxon>Gongylonema</taxon>
    </lineage>
</organism>